<dbReference type="EMBL" id="UINC01001547">
    <property type="protein sequence ID" value="SUZ83347.1"/>
    <property type="molecule type" value="Genomic_DNA"/>
</dbReference>
<evidence type="ECO:0000256" key="10">
    <source>
        <dbReference type="ARBA" id="ARBA00022679"/>
    </source>
</evidence>
<keyword evidence="11" id="KW-0660">Purine salvage</keyword>
<dbReference type="GO" id="GO:0044209">
    <property type="term" value="P:AMP salvage"/>
    <property type="evidence" value="ECO:0007669"/>
    <property type="project" value="UniProtKB-UniPathway"/>
</dbReference>
<feature type="domain" description="Phosphoribosyltransferase" evidence="12">
    <location>
        <begin position="25"/>
        <end position="149"/>
    </location>
</feature>
<dbReference type="GO" id="GO:0006166">
    <property type="term" value="P:purine ribonucleoside salvage"/>
    <property type="evidence" value="ECO:0007669"/>
    <property type="project" value="UniProtKB-KW"/>
</dbReference>
<dbReference type="CDD" id="cd06223">
    <property type="entry name" value="PRTases_typeI"/>
    <property type="match status" value="1"/>
</dbReference>
<evidence type="ECO:0000256" key="4">
    <source>
        <dbReference type="ARBA" id="ARBA00004659"/>
    </source>
</evidence>
<dbReference type="InterPro" id="IPR005764">
    <property type="entry name" value="Ade_phspho_trans"/>
</dbReference>
<comment type="pathway">
    <text evidence="4">Purine metabolism; AMP biosynthesis via salvage pathway; AMP from adenine: step 1/1.</text>
</comment>
<evidence type="ECO:0000256" key="11">
    <source>
        <dbReference type="ARBA" id="ARBA00022726"/>
    </source>
</evidence>
<evidence type="ECO:0000313" key="13">
    <source>
        <dbReference type="EMBL" id="SUZ83347.1"/>
    </source>
</evidence>
<comment type="subunit">
    <text evidence="6">Homodimer.</text>
</comment>
<dbReference type="NCBIfam" id="NF002634">
    <property type="entry name" value="PRK02304.1-3"/>
    <property type="match status" value="1"/>
</dbReference>
<dbReference type="PANTHER" id="PTHR11776:SF7">
    <property type="entry name" value="PHOSPHORIBOSYLTRANSFERASE DOMAIN-CONTAINING PROTEIN"/>
    <property type="match status" value="1"/>
</dbReference>
<dbReference type="InterPro" id="IPR000836">
    <property type="entry name" value="PRTase_dom"/>
</dbReference>
<evidence type="ECO:0000256" key="6">
    <source>
        <dbReference type="ARBA" id="ARBA00011738"/>
    </source>
</evidence>
<keyword evidence="8" id="KW-0963">Cytoplasm</keyword>
<dbReference type="Pfam" id="PF00156">
    <property type="entry name" value="Pribosyltran"/>
    <property type="match status" value="1"/>
</dbReference>
<dbReference type="GO" id="GO:0005737">
    <property type="term" value="C:cytoplasm"/>
    <property type="evidence" value="ECO:0007669"/>
    <property type="project" value="UniProtKB-SubCell"/>
</dbReference>
<dbReference type="Gene3D" id="3.40.50.2020">
    <property type="match status" value="1"/>
</dbReference>
<dbReference type="GO" id="GO:0003999">
    <property type="term" value="F:adenine phosphoribosyltransferase activity"/>
    <property type="evidence" value="ECO:0007669"/>
    <property type="project" value="UniProtKB-EC"/>
</dbReference>
<dbReference type="InterPro" id="IPR050120">
    <property type="entry name" value="Adenine_PRTase"/>
</dbReference>
<dbReference type="InterPro" id="IPR029057">
    <property type="entry name" value="PRTase-like"/>
</dbReference>
<dbReference type="UniPathway" id="UPA00588">
    <property type="reaction ID" value="UER00646"/>
</dbReference>
<dbReference type="EC" id="2.4.2.7" evidence="7"/>
<dbReference type="GO" id="GO:0006168">
    <property type="term" value="P:adenine salvage"/>
    <property type="evidence" value="ECO:0007669"/>
    <property type="project" value="InterPro"/>
</dbReference>
<keyword evidence="10" id="KW-0808">Transferase</keyword>
<evidence type="ECO:0000256" key="5">
    <source>
        <dbReference type="ARBA" id="ARBA00008391"/>
    </source>
</evidence>
<sequence length="173" mass="19059">MDDLKLKIRTIPDYPKPGIQFRDITTLLADPQAFNDVMDRFVKRYQDEQIDLVVGIESRGFILGAPLALRLGKGFIPVRKEGKLPGPTYGVDYDLEYGTDRVEVHKDAIPPGSKVLMVDDLLATGGTIGGSSRLIEKAGGIIVGYAFLIELVDLKGRNNLDHPIFSLVTFEGE</sequence>
<dbReference type="NCBIfam" id="NF002636">
    <property type="entry name" value="PRK02304.1-5"/>
    <property type="match status" value="1"/>
</dbReference>
<evidence type="ECO:0000259" key="12">
    <source>
        <dbReference type="Pfam" id="PF00156"/>
    </source>
</evidence>
<evidence type="ECO:0000256" key="8">
    <source>
        <dbReference type="ARBA" id="ARBA00022490"/>
    </source>
</evidence>
<evidence type="ECO:0000256" key="7">
    <source>
        <dbReference type="ARBA" id="ARBA00011893"/>
    </source>
</evidence>
<accession>A0A381R0F0</accession>
<comment type="similarity">
    <text evidence="5">Belongs to the purine/pyrimidine phosphoribosyltransferase family.</text>
</comment>
<evidence type="ECO:0000256" key="3">
    <source>
        <dbReference type="ARBA" id="ARBA00004496"/>
    </source>
</evidence>
<name>A0A381R0F0_9ZZZZ</name>
<reference evidence="13" key="1">
    <citation type="submission" date="2018-05" db="EMBL/GenBank/DDBJ databases">
        <authorList>
            <person name="Lanie J.A."/>
            <person name="Ng W.-L."/>
            <person name="Kazmierczak K.M."/>
            <person name="Andrzejewski T.M."/>
            <person name="Davidsen T.M."/>
            <person name="Wayne K.J."/>
            <person name="Tettelin H."/>
            <person name="Glass J.I."/>
            <person name="Rusch D."/>
            <person name="Podicherti R."/>
            <person name="Tsui H.-C.T."/>
            <person name="Winkler M.E."/>
        </authorList>
    </citation>
    <scope>NUCLEOTIDE SEQUENCE</scope>
</reference>
<evidence type="ECO:0000256" key="1">
    <source>
        <dbReference type="ARBA" id="ARBA00000868"/>
    </source>
</evidence>
<dbReference type="HAMAP" id="MF_00004">
    <property type="entry name" value="Aden_phosphoribosyltr"/>
    <property type="match status" value="1"/>
</dbReference>
<keyword evidence="9" id="KW-0328">Glycosyltransferase</keyword>
<evidence type="ECO:0000256" key="2">
    <source>
        <dbReference type="ARBA" id="ARBA00003968"/>
    </source>
</evidence>
<comment type="subcellular location">
    <subcellularLocation>
        <location evidence="3">Cytoplasm</location>
    </subcellularLocation>
</comment>
<protein>
    <recommendedName>
        <fullName evidence="7">adenine phosphoribosyltransferase</fullName>
        <ecNumber evidence="7">2.4.2.7</ecNumber>
    </recommendedName>
</protein>
<dbReference type="PANTHER" id="PTHR11776">
    <property type="entry name" value="ADENINE PHOSPHORIBOSYLTRANSFERASE"/>
    <property type="match status" value="1"/>
</dbReference>
<dbReference type="AlphaFoldDB" id="A0A381R0F0"/>
<dbReference type="NCBIfam" id="TIGR01090">
    <property type="entry name" value="apt"/>
    <property type="match status" value="1"/>
</dbReference>
<dbReference type="SUPFAM" id="SSF53271">
    <property type="entry name" value="PRTase-like"/>
    <property type="match status" value="1"/>
</dbReference>
<gene>
    <name evidence="13" type="ORF">METZ01_LOCUS36201</name>
</gene>
<evidence type="ECO:0000256" key="9">
    <source>
        <dbReference type="ARBA" id="ARBA00022676"/>
    </source>
</evidence>
<dbReference type="FunFam" id="3.40.50.2020:FF:000004">
    <property type="entry name" value="Adenine phosphoribosyltransferase"/>
    <property type="match status" value="1"/>
</dbReference>
<organism evidence="13">
    <name type="scientific">marine metagenome</name>
    <dbReference type="NCBI Taxonomy" id="408172"/>
    <lineage>
        <taxon>unclassified sequences</taxon>
        <taxon>metagenomes</taxon>
        <taxon>ecological metagenomes</taxon>
    </lineage>
</organism>
<comment type="catalytic activity">
    <reaction evidence="1">
        <text>AMP + diphosphate = 5-phospho-alpha-D-ribose 1-diphosphate + adenine</text>
        <dbReference type="Rhea" id="RHEA:16609"/>
        <dbReference type="ChEBI" id="CHEBI:16708"/>
        <dbReference type="ChEBI" id="CHEBI:33019"/>
        <dbReference type="ChEBI" id="CHEBI:58017"/>
        <dbReference type="ChEBI" id="CHEBI:456215"/>
        <dbReference type="EC" id="2.4.2.7"/>
    </reaction>
</comment>
<proteinExistence type="inferred from homology"/>
<comment type="function">
    <text evidence="2">Catalyzes a salvage reaction resulting in the formation of AMP, that is energically less costly than de novo synthesis.</text>
</comment>